<sequence length="210" mass="23399">MKKLNTVLLIIFIFSCIQLNAQNSQSRFSVFSYGGIGFAKVEIDNEANYNLNVNSAELLVYYRIGDRLGIATGLGFDNFSGNGFNSTGSFYHERNSLRIPLLAMYNFNVAEKVRIYGNIGLYGRNVSSEEYDAANIMTIVGTYEGWNFGLQTSIGLAYNFDENYSMGFTINNQGDFTNIDSVTTNINTGSKNQQKIKGMYTAGLSFGYNF</sequence>
<dbReference type="PROSITE" id="PS51257">
    <property type="entry name" value="PROKAR_LIPOPROTEIN"/>
    <property type="match status" value="1"/>
</dbReference>
<dbReference type="Proteomes" id="UP000464657">
    <property type="component" value="Chromosome"/>
</dbReference>
<dbReference type="Gene3D" id="2.40.160.20">
    <property type="match status" value="1"/>
</dbReference>
<organism evidence="4 5">
    <name type="scientific">Kordia antarctica</name>
    <dbReference type="NCBI Taxonomy" id="1218801"/>
    <lineage>
        <taxon>Bacteria</taxon>
        <taxon>Pseudomonadati</taxon>
        <taxon>Bacteroidota</taxon>
        <taxon>Flavobacteriia</taxon>
        <taxon>Flavobacteriales</taxon>
        <taxon>Flavobacteriaceae</taxon>
        <taxon>Kordia</taxon>
    </lineage>
</organism>
<name>A0A7L4ZRN2_9FLAO</name>
<dbReference type="KEGG" id="kan:IMCC3317_45400"/>
<evidence type="ECO:0000313" key="4">
    <source>
        <dbReference type="EMBL" id="QHI39139.1"/>
    </source>
</evidence>
<evidence type="ECO:0000313" key="5">
    <source>
        <dbReference type="Proteomes" id="UP000464657"/>
    </source>
</evidence>
<feature type="chain" id="PRO_5029828321" description="Outer membrane protein beta-barrel domain-containing protein" evidence="2">
    <location>
        <begin position="22"/>
        <end position="210"/>
    </location>
</feature>
<dbReference type="AlphaFoldDB" id="A0A7L4ZRN2"/>
<evidence type="ECO:0000256" key="2">
    <source>
        <dbReference type="SAM" id="SignalP"/>
    </source>
</evidence>
<dbReference type="OrthoDB" id="1345369at2"/>
<reference evidence="4 5" key="1">
    <citation type="journal article" date="2013" name="Int. J. Syst. Evol. Microbiol.">
        <title>Kordia antarctica sp. nov., isolated from Antarctic seawater.</title>
        <authorList>
            <person name="Baek K."/>
            <person name="Choi A."/>
            <person name="Kang I."/>
            <person name="Lee K."/>
            <person name="Cho J.C."/>
        </authorList>
    </citation>
    <scope>NUCLEOTIDE SEQUENCE [LARGE SCALE GENOMIC DNA]</scope>
    <source>
        <strain evidence="4 5">IMCC3317</strain>
    </source>
</reference>
<evidence type="ECO:0000259" key="3">
    <source>
        <dbReference type="Pfam" id="PF13505"/>
    </source>
</evidence>
<keyword evidence="5" id="KW-1185">Reference proteome</keyword>
<dbReference type="Pfam" id="PF13505">
    <property type="entry name" value="OMP_b-brl"/>
    <property type="match status" value="1"/>
</dbReference>
<proteinExistence type="predicted"/>
<evidence type="ECO:0000256" key="1">
    <source>
        <dbReference type="ARBA" id="ARBA00022729"/>
    </source>
</evidence>
<dbReference type="InterPro" id="IPR027385">
    <property type="entry name" value="Beta-barrel_OMP"/>
</dbReference>
<dbReference type="EMBL" id="CP019288">
    <property type="protein sequence ID" value="QHI39139.1"/>
    <property type="molecule type" value="Genomic_DNA"/>
</dbReference>
<accession>A0A7L4ZRN2</accession>
<gene>
    <name evidence="4" type="ORF">IMCC3317_45400</name>
</gene>
<dbReference type="RefSeq" id="WP_160131642.1">
    <property type="nucleotide sequence ID" value="NZ_CP019288.1"/>
</dbReference>
<protein>
    <recommendedName>
        <fullName evidence="3">Outer membrane protein beta-barrel domain-containing protein</fullName>
    </recommendedName>
</protein>
<feature type="domain" description="Outer membrane protein beta-barrel" evidence="3">
    <location>
        <begin position="13"/>
        <end position="210"/>
    </location>
</feature>
<keyword evidence="1 2" id="KW-0732">Signal</keyword>
<feature type="signal peptide" evidence="2">
    <location>
        <begin position="1"/>
        <end position="21"/>
    </location>
</feature>